<dbReference type="EMBL" id="QWIM01000320">
    <property type="protein sequence ID" value="RMY36190.1"/>
    <property type="molecule type" value="Genomic_DNA"/>
</dbReference>
<feature type="compositionally biased region" description="Polar residues" evidence="6">
    <location>
        <begin position="1012"/>
        <end position="1021"/>
    </location>
</feature>
<dbReference type="PANTHER" id="PTHR12935:SF0">
    <property type="entry name" value="GAMMA-GLUTAMYLCYCLOTRANSFERASE"/>
    <property type="match status" value="1"/>
</dbReference>
<evidence type="ECO:0000313" key="11">
    <source>
        <dbReference type="Proteomes" id="UP000276864"/>
    </source>
</evidence>
<organism evidence="8 10">
    <name type="scientific">Hortaea werneckii</name>
    <name type="common">Black yeast</name>
    <name type="synonym">Cladosporium werneckii</name>
    <dbReference type="NCBI Taxonomy" id="91943"/>
    <lineage>
        <taxon>Eukaryota</taxon>
        <taxon>Fungi</taxon>
        <taxon>Dikarya</taxon>
        <taxon>Ascomycota</taxon>
        <taxon>Pezizomycotina</taxon>
        <taxon>Dothideomycetes</taxon>
        <taxon>Dothideomycetidae</taxon>
        <taxon>Mycosphaerellales</taxon>
        <taxon>Teratosphaeriaceae</taxon>
        <taxon>Hortaea</taxon>
    </lineage>
</organism>
<feature type="region of interest" description="Disordered" evidence="6">
    <location>
        <begin position="989"/>
        <end position="1021"/>
    </location>
</feature>
<dbReference type="Gene3D" id="3.10.490.10">
    <property type="entry name" value="Gamma-glutamyl cyclotransferase-like"/>
    <property type="match status" value="1"/>
</dbReference>
<keyword evidence="2" id="KW-0456">Lyase</keyword>
<feature type="compositionally biased region" description="Basic and acidic residues" evidence="6">
    <location>
        <begin position="686"/>
        <end position="698"/>
    </location>
</feature>
<dbReference type="PANTHER" id="PTHR12935">
    <property type="entry name" value="GAMMA-GLUTAMYLCYCLOTRANSFERASE"/>
    <property type="match status" value="1"/>
</dbReference>
<evidence type="ECO:0000313" key="8">
    <source>
        <dbReference type="EMBL" id="RMY21070.1"/>
    </source>
</evidence>
<evidence type="ECO:0000256" key="7">
    <source>
        <dbReference type="SAM" id="Phobius"/>
    </source>
</evidence>
<feature type="active site" description="Proton acceptor" evidence="3">
    <location>
        <position position="173"/>
    </location>
</feature>
<evidence type="ECO:0000256" key="4">
    <source>
        <dbReference type="PIRSR" id="PIRSR617939-2"/>
    </source>
</evidence>
<reference evidence="10 11" key="1">
    <citation type="journal article" date="2018" name="BMC Genomics">
        <title>Genomic evidence for intraspecific hybridization in a clonal and extremely halotolerant yeast.</title>
        <authorList>
            <person name="Gostincar C."/>
            <person name="Stajich J.E."/>
            <person name="Zupancic J."/>
            <person name="Zalar P."/>
            <person name="Gunde-Cimerman N."/>
        </authorList>
    </citation>
    <scope>NUCLEOTIDE SEQUENCE [LARGE SCALE GENOMIC DNA]</scope>
    <source>
        <strain evidence="9 11">EXF-6651</strain>
        <strain evidence="8 10">EXF-6669</strain>
    </source>
</reference>
<keyword evidence="5" id="KW-0175">Coiled coil</keyword>
<dbReference type="EMBL" id="QWIL01000271">
    <property type="protein sequence ID" value="RMY21070.1"/>
    <property type="molecule type" value="Genomic_DNA"/>
</dbReference>
<evidence type="ECO:0000256" key="2">
    <source>
        <dbReference type="ARBA" id="ARBA00023239"/>
    </source>
</evidence>
<feature type="compositionally biased region" description="Basic and acidic residues" evidence="6">
    <location>
        <begin position="600"/>
        <end position="609"/>
    </location>
</feature>
<feature type="coiled-coil region" evidence="5">
    <location>
        <begin position="1430"/>
        <end position="1457"/>
    </location>
</feature>
<feature type="region of interest" description="Disordered" evidence="6">
    <location>
        <begin position="1328"/>
        <end position="1354"/>
    </location>
</feature>
<name>A0A3M7A177_HORWE</name>
<feature type="transmembrane region" description="Helical" evidence="7">
    <location>
        <begin position="283"/>
        <end position="303"/>
    </location>
</feature>
<feature type="compositionally biased region" description="Polar residues" evidence="6">
    <location>
        <begin position="402"/>
        <end position="411"/>
    </location>
</feature>
<accession>A0A3M7A177</accession>
<feature type="region of interest" description="Disordered" evidence="6">
    <location>
        <begin position="402"/>
        <end position="698"/>
    </location>
</feature>
<proteinExistence type="predicted"/>
<evidence type="ECO:0000256" key="5">
    <source>
        <dbReference type="SAM" id="Coils"/>
    </source>
</evidence>
<feature type="compositionally biased region" description="Basic and acidic residues" evidence="6">
    <location>
        <begin position="642"/>
        <end position="660"/>
    </location>
</feature>
<feature type="compositionally biased region" description="Polar residues" evidence="6">
    <location>
        <begin position="451"/>
        <end position="461"/>
    </location>
</feature>
<evidence type="ECO:0000256" key="1">
    <source>
        <dbReference type="ARBA" id="ARBA00012346"/>
    </source>
</evidence>
<keyword evidence="7" id="KW-1133">Transmembrane helix</keyword>
<dbReference type="Proteomes" id="UP000271337">
    <property type="component" value="Unassembled WGS sequence"/>
</dbReference>
<feature type="compositionally biased region" description="Basic and acidic residues" evidence="6">
    <location>
        <begin position="222"/>
        <end position="232"/>
    </location>
</feature>
<feature type="region of interest" description="Disordered" evidence="6">
    <location>
        <begin position="213"/>
        <end position="236"/>
    </location>
</feature>
<feature type="compositionally biased region" description="Low complexity" evidence="6">
    <location>
        <begin position="526"/>
        <end position="543"/>
    </location>
</feature>
<comment type="caution">
    <text evidence="8">The sequence shown here is derived from an EMBL/GenBank/DDBJ whole genome shotgun (WGS) entry which is preliminary data.</text>
</comment>
<feature type="region of interest" description="Disordered" evidence="6">
    <location>
        <begin position="1044"/>
        <end position="1122"/>
    </location>
</feature>
<dbReference type="GO" id="GO:0003839">
    <property type="term" value="F:gamma-glutamylcyclotransferase activity"/>
    <property type="evidence" value="ECO:0007669"/>
    <property type="project" value="UniProtKB-EC"/>
</dbReference>
<feature type="binding site" evidence="4">
    <location>
        <position position="244"/>
    </location>
    <ligand>
        <name>substrate</name>
    </ligand>
</feature>
<dbReference type="EC" id="4.3.2.9" evidence="1"/>
<feature type="compositionally biased region" description="Basic and acidic residues" evidence="6">
    <location>
        <begin position="114"/>
        <end position="130"/>
    </location>
</feature>
<sequence>MDRPAVAVSELASVYRMGRAQAHSKAPPPSDERLAKSLDDVAYDIRQYLESATSKKESVLYLGYGSNLSNETFRGNRGIKPLSQINVQVPSLRLTFDLPGIPYAEPCFANSGSRDPDNDPTKPPTKDYTEKTPLLGAEGRPDEGYRKDRWHKGLIGVVYEVTPEDYAHIIATEGGGSSYHDILVDCHPFSSDDPRLPVPQNPTTTPFKAHTLFAPATPPGEDPPKDGGRFQRPDTSYAQPSARYLKLITDGANECGLPFEYCDYLHSIHPYTMKGAKQRVGQFVFLTLWLPVVSFIFLMSPMFQDEHGRQPQWLREFSGAIFKAVWASYDSFFKPMFGDGERSIADGGDDVDDAENAVKNGRSSASRMLNSPLQLDIEKAELQIRSTRSSAQVADATDDIAQKSTVVNDSPIQDEIAKASQTRRTRRTGRSGKLAHDSSKVMTRVSKSVAKKSNGSGSNDSTQKRALDVILKTTQRIPNGSSTRNSASNSSELAKAGSSVAALRARRAGGSPCDSVPAAQRSTITSKLSKSAASSEKSAAESSRQPLQDCDRNAKLPTPTALRNRSKDEVSSKQNDDLPDSLRSVNQRQTKDPVSCNGSKESRAYDRAKTSLTSVPGALKRPTPKADSLKGPHAPARGSTYRIRESSLEDCANKHTDRTSTKPTVVAKSKGGAVRSRTSRGAPPRSQKERLPVLKESHANGVQSLKGNRLNFSAGDHAPNAVKAMKVEPEPRSQAHSEAQKRQMSSQAHDIFLELPNAHIAPNNEGRPDESIEDFEKQVVAYSDHDRSSPVQTKPSVNHMPNVPPQSGQENRPGVSQQSAILLSDDCSSTPSDPGGSPKPTGAPARDGHGPRPTMKAPRTPATLHSSPPVGDVRFSKTPGTSLTDTSRKANIISFDDTGPRNQGSILMKTASGSAWASRTEHSSSPQWATQTHEAGSSRVSISGRCSRKPPATSSVAASLRTIRTNRSSKSANVASTVGEALAGFLKETHKDVTSPRKVPRSARVHGMSRAGQEQQTSYSSDAPVRFDEHEDAIMVNDVVEQNQPTRTESQLAMPPPPLKGPKAGDFQPPALARDKPLEMRERTKGDVSLSSSKKRSAITQAGEQPVSKRVKPTNKLSDSKFSAGQGDVTFAEGSGTHGPTATFAPNTKKALVRKPTRNPSQGNVDCHGSPVPQGLEVPANTTALEVYSQQANLSSDRLVTQHPSNGRSQRVARQNVDACLLGQHVLPPSHQPEIVSSNTKIRPASPQEDSQAITGVAIRRVESNSLVIRDVAAPPNTDPFTGSESARKDSSKTRPYSNFTQKLFQQTGEAGADLGQQAGGRYRPIVIDQAPKKHSSKRPPSWTSDDSNCTDVSAETTDTMRDIGIWRNALRPYQVDLFDELVTVSHRLMRSLIDRETAAREVVEDYRSRGTRLVAQMEETHALLYKEHMDGLTQRKKRLRKELGKCNDQLQEMVTTVKAASHERQERLQRRSNEVAKLRKLVDDWR</sequence>
<feature type="compositionally biased region" description="Basic and acidic residues" evidence="6">
    <location>
        <begin position="1073"/>
        <end position="1086"/>
    </location>
</feature>
<evidence type="ECO:0000256" key="6">
    <source>
        <dbReference type="SAM" id="MobiDB-lite"/>
    </source>
</evidence>
<feature type="compositionally biased region" description="Polar residues" evidence="6">
    <location>
        <begin position="805"/>
        <end position="832"/>
    </location>
</feature>
<protein>
    <recommendedName>
        <fullName evidence="1">gamma-glutamylcyclotransferase</fullName>
        <ecNumber evidence="1">4.3.2.9</ecNumber>
    </recommendedName>
</protein>
<dbReference type="InterPro" id="IPR017939">
    <property type="entry name" value="G-Glutamylcylcotransferase"/>
</dbReference>
<feature type="region of interest" description="Disordered" evidence="6">
    <location>
        <begin position="727"/>
        <end position="746"/>
    </location>
</feature>
<feature type="region of interest" description="Disordered" evidence="6">
    <location>
        <begin position="1273"/>
        <end position="1297"/>
    </location>
</feature>
<dbReference type="Proteomes" id="UP000276864">
    <property type="component" value="Unassembled WGS sequence"/>
</dbReference>
<feature type="compositionally biased region" description="Basic and acidic residues" evidence="6">
    <location>
        <begin position="565"/>
        <end position="576"/>
    </location>
</feature>
<evidence type="ECO:0000256" key="3">
    <source>
        <dbReference type="PIRSR" id="PIRSR617939-1"/>
    </source>
</evidence>
<feature type="compositionally biased region" description="Basic and acidic residues" evidence="6">
    <location>
        <begin position="727"/>
        <end position="741"/>
    </location>
</feature>
<feature type="region of interest" description="Disordered" evidence="6">
    <location>
        <begin position="107"/>
        <end position="143"/>
    </location>
</feature>
<feature type="compositionally biased region" description="Polar residues" evidence="6">
    <location>
        <begin position="1342"/>
        <end position="1354"/>
    </location>
</feature>
<dbReference type="VEuPathDB" id="FungiDB:BTJ68_06575"/>
<evidence type="ECO:0000313" key="9">
    <source>
        <dbReference type="EMBL" id="RMY36190.1"/>
    </source>
</evidence>
<feature type="compositionally biased region" description="Basic residues" evidence="6">
    <location>
        <begin position="421"/>
        <end position="430"/>
    </location>
</feature>
<feature type="compositionally biased region" description="Low complexity" evidence="6">
    <location>
        <begin position="479"/>
        <end position="491"/>
    </location>
</feature>
<evidence type="ECO:0000313" key="10">
    <source>
        <dbReference type="Proteomes" id="UP000271337"/>
    </source>
</evidence>
<feature type="binding site" evidence="4">
    <location>
        <begin position="61"/>
        <end position="66"/>
    </location>
    <ligand>
        <name>substrate</name>
    </ligand>
</feature>
<keyword evidence="7" id="KW-0472">Membrane</keyword>
<keyword evidence="7" id="KW-0812">Transmembrane</keyword>
<dbReference type="OrthoDB" id="2017317at2759"/>
<gene>
    <name evidence="9" type="ORF">D0866_04099</name>
    <name evidence="8" type="ORF">D0867_03564</name>
</gene>
<feature type="region of interest" description="Disordered" evidence="6">
    <location>
        <begin position="759"/>
        <end position="957"/>
    </location>
</feature>
<feature type="compositionally biased region" description="Basic and acidic residues" evidence="6">
    <location>
        <begin position="766"/>
        <end position="788"/>
    </location>
</feature>
<feature type="compositionally biased region" description="Polar residues" evidence="6">
    <location>
        <begin position="900"/>
        <end position="941"/>
    </location>
</feature>